<sequence>MRVPSSWPFRLGISAAVVLLMLVLWLVLRQMGMPASLSPDALSAWLNGQGVWGPVFLFLMMVLAVVVGPIPTLPVSAAAGLAFGVFTGTLLAAAGALTGAMIAFSVARILGREALRERLSANPVFASDGSQRLLFWMVFLTRLIPLFSFALISYAAGVTAIHGWRFAVASLLGMLPMTFVFAGLGTTFELNPVVTVMAAVVILFVMTMLPWYLSRRPGSRLARWLRLDLKRWRNP</sequence>
<feature type="transmembrane region" description="Helical" evidence="6">
    <location>
        <begin position="82"/>
        <end position="110"/>
    </location>
</feature>
<reference evidence="8 9" key="1">
    <citation type="submission" date="2020-04" db="EMBL/GenBank/DDBJ databases">
        <title>Marinobacter oceani sp. nov., isolated from marine solar saltern.</title>
        <authorList>
            <person name="Chen X.-Y."/>
        </authorList>
    </citation>
    <scope>NUCLEOTIDE SEQUENCE [LARGE SCALE GENOMIC DNA]</scope>
    <source>
        <strain evidence="8 9">W62</strain>
    </source>
</reference>
<dbReference type="PANTHER" id="PTHR12677">
    <property type="entry name" value="GOLGI APPARATUS MEMBRANE PROTEIN TVP38-RELATED"/>
    <property type="match status" value="1"/>
</dbReference>
<dbReference type="Proteomes" id="UP000567186">
    <property type="component" value="Unassembled WGS sequence"/>
</dbReference>
<feature type="transmembrane region" description="Helical" evidence="6">
    <location>
        <begin position="12"/>
        <end position="31"/>
    </location>
</feature>
<dbReference type="OrthoDB" id="9812980at2"/>
<comment type="similarity">
    <text evidence="6">Belongs to the TVP38/TMEM64 family.</text>
</comment>
<evidence type="ECO:0000256" key="5">
    <source>
        <dbReference type="ARBA" id="ARBA00023136"/>
    </source>
</evidence>
<comment type="caution">
    <text evidence="8">The sequence shown here is derived from an EMBL/GenBank/DDBJ whole genome shotgun (WGS) entry which is preliminary data.</text>
</comment>
<feature type="transmembrane region" description="Helical" evidence="6">
    <location>
        <begin position="194"/>
        <end position="213"/>
    </location>
</feature>
<dbReference type="InterPro" id="IPR032816">
    <property type="entry name" value="VTT_dom"/>
</dbReference>
<gene>
    <name evidence="8" type="ORF">HIU99_04635</name>
</gene>
<keyword evidence="2 6" id="KW-1003">Cell membrane</keyword>
<accession>A0A7Y0RAG3</accession>
<feature type="domain" description="VTT" evidence="7">
    <location>
        <begin position="70"/>
        <end position="186"/>
    </location>
</feature>
<evidence type="ECO:0000313" key="9">
    <source>
        <dbReference type="Proteomes" id="UP000567186"/>
    </source>
</evidence>
<keyword evidence="5 6" id="KW-0472">Membrane</keyword>
<evidence type="ECO:0000256" key="1">
    <source>
        <dbReference type="ARBA" id="ARBA00004651"/>
    </source>
</evidence>
<name>A0A7Y0RAG3_9GAMM</name>
<feature type="transmembrane region" description="Helical" evidence="6">
    <location>
        <begin position="166"/>
        <end position="188"/>
    </location>
</feature>
<dbReference type="RefSeq" id="WP_135954236.1">
    <property type="nucleotide sequence ID" value="NZ_JABCKY010000001.1"/>
</dbReference>
<feature type="transmembrane region" description="Helical" evidence="6">
    <location>
        <begin position="51"/>
        <end position="70"/>
    </location>
</feature>
<dbReference type="PANTHER" id="PTHR12677:SF59">
    <property type="entry name" value="GOLGI APPARATUS MEMBRANE PROTEIN TVP38-RELATED"/>
    <property type="match status" value="1"/>
</dbReference>
<keyword evidence="9" id="KW-1185">Reference proteome</keyword>
<evidence type="ECO:0000259" key="7">
    <source>
        <dbReference type="Pfam" id="PF09335"/>
    </source>
</evidence>
<keyword evidence="3 6" id="KW-0812">Transmembrane</keyword>
<dbReference type="EMBL" id="JABCKY010000001">
    <property type="protein sequence ID" value="NMT62879.1"/>
    <property type="molecule type" value="Genomic_DNA"/>
</dbReference>
<protein>
    <recommendedName>
        <fullName evidence="6">TVP38/TMEM64 family membrane protein</fullName>
    </recommendedName>
</protein>
<dbReference type="InterPro" id="IPR015414">
    <property type="entry name" value="TMEM64"/>
</dbReference>
<evidence type="ECO:0000256" key="2">
    <source>
        <dbReference type="ARBA" id="ARBA00022475"/>
    </source>
</evidence>
<proteinExistence type="inferred from homology"/>
<evidence type="ECO:0000256" key="6">
    <source>
        <dbReference type="RuleBase" id="RU366058"/>
    </source>
</evidence>
<evidence type="ECO:0000313" key="8">
    <source>
        <dbReference type="EMBL" id="NMT62879.1"/>
    </source>
</evidence>
<evidence type="ECO:0000256" key="3">
    <source>
        <dbReference type="ARBA" id="ARBA00022692"/>
    </source>
</evidence>
<evidence type="ECO:0000256" key="4">
    <source>
        <dbReference type="ARBA" id="ARBA00022989"/>
    </source>
</evidence>
<organism evidence="8 9">
    <name type="scientific">Marinobacter orientalis</name>
    <dbReference type="NCBI Taxonomy" id="1928859"/>
    <lineage>
        <taxon>Bacteria</taxon>
        <taxon>Pseudomonadati</taxon>
        <taxon>Pseudomonadota</taxon>
        <taxon>Gammaproteobacteria</taxon>
        <taxon>Pseudomonadales</taxon>
        <taxon>Marinobacteraceae</taxon>
        <taxon>Marinobacter</taxon>
    </lineage>
</organism>
<dbReference type="Pfam" id="PF09335">
    <property type="entry name" value="VTT_dom"/>
    <property type="match status" value="1"/>
</dbReference>
<comment type="subcellular location">
    <subcellularLocation>
        <location evidence="1 6">Cell membrane</location>
        <topology evidence="1 6">Multi-pass membrane protein</topology>
    </subcellularLocation>
</comment>
<keyword evidence="4 6" id="KW-1133">Transmembrane helix</keyword>
<dbReference type="GO" id="GO:0005886">
    <property type="term" value="C:plasma membrane"/>
    <property type="evidence" value="ECO:0007669"/>
    <property type="project" value="UniProtKB-SubCell"/>
</dbReference>
<feature type="transmembrane region" description="Helical" evidence="6">
    <location>
        <begin position="133"/>
        <end position="154"/>
    </location>
</feature>
<dbReference type="AlphaFoldDB" id="A0A7Y0RAG3"/>